<gene>
    <name evidence="2" type="ORF">EL18_01313</name>
</gene>
<keyword evidence="3" id="KW-1185">Reference proteome</keyword>
<protein>
    <recommendedName>
        <fullName evidence="4">Secreted protein</fullName>
    </recommendedName>
</protein>
<dbReference type="Proteomes" id="UP000053675">
    <property type="component" value="Unassembled WGS sequence"/>
</dbReference>
<feature type="signal peptide" evidence="1">
    <location>
        <begin position="1"/>
        <end position="26"/>
    </location>
</feature>
<dbReference type="EMBL" id="JMQM01000001">
    <property type="protein sequence ID" value="KFB10282.1"/>
    <property type="molecule type" value="Genomic_DNA"/>
</dbReference>
<evidence type="ECO:0000313" key="2">
    <source>
        <dbReference type="EMBL" id="KFB10282.1"/>
    </source>
</evidence>
<dbReference type="PATRIC" id="fig|472175.3.peg.1326"/>
<dbReference type="OrthoDB" id="65722at2"/>
<dbReference type="Pfam" id="PF10016">
    <property type="entry name" value="DUF2259"/>
    <property type="match status" value="1"/>
</dbReference>
<accession>A0A084UBE6</accession>
<dbReference type="InterPro" id="IPR018725">
    <property type="entry name" value="DUF2259_secreted"/>
</dbReference>
<dbReference type="eggNOG" id="COG5497">
    <property type="taxonomic scope" value="Bacteria"/>
</dbReference>
<keyword evidence="1" id="KW-0732">Signal</keyword>
<comment type="caution">
    <text evidence="2">The sequence shown here is derived from an EMBL/GenBank/DDBJ whole genome shotgun (WGS) entry which is preliminary data.</text>
</comment>
<evidence type="ECO:0000313" key="3">
    <source>
        <dbReference type="Proteomes" id="UP000053675"/>
    </source>
</evidence>
<dbReference type="RefSeq" id="WP_036480938.1">
    <property type="nucleotide sequence ID" value="NZ_JMQM01000001.1"/>
</dbReference>
<dbReference type="AlphaFoldDB" id="A0A084UBE6"/>
<proteinExistence type="predicted"/>
<reference evidence="2 3" key="1">
    <citation type="submission" date="2014-05" db="EMBL/GenBank/DDBJ databases">
        <title>Draft Genome Sequence of Nitratireductor basaltis Strain UMTGB225, A Marine Bacterium Isolated from Green Barrel Tunicate.</title>
        <authorList>
            <person name="Gan H.Y."/>
        </authorList>
    </citation>
    <scope>NUCLEOTIDE SEQUENCE [LARGE SCALE GENOMIC DNA]</scope>
    <source>
        <strain evidence="2 3">UMTGB225</strain>
    </source>
</reference>
<feature type="chain" id="PRO_5001783040" description="Secreted protein" evidence="1">
    <location>
        <begin position="27"/>
        <end position="244"/>
    </location>
</feature>
<organism evidence="2 3">
    <name type="scientific">Nitratireductor basaltis</name>
    <dbReference type="NCBI Taxonomy" id="472175"/>
    <lineage>
        <taxon>Bacteria</taxon>
        <taxon>Pseudomonadati</taxon>
        <taxon>Pseudomonadota</taxon>
        <taxon>Alphaproteobacteria</taxon>
        <taxon>Hyphomicrobiales</taxon>
        <taxon>Phyllobacteriaceae</taxon>
        <taxon>Nitratireductor</taxon>
    </lineage>
</organism>
<evidence type="ECO:0000256" key="1">
    <source>
        <dbReference type="SAM" id="SignalP"/>
    </source>
</evidence>
<evidence type="ECO:0008006" key="4">
    <source>
        <dbReference type="Google" id="ProtNLM"/>
    </source>
</evidence>
<dbReference type="STRING" id="472175.EL18_01313"/>
<name>A0A084UBE6_9HYPH</name>
<sequence length="244" mass="26572">MFFNRILAALAAVLIIATYSTGAARAGDTATLEVLGFSPDGRIFAFEEYGIQDGSGFPYANRYYIDTHSDTYLPETPFRARLEEDGASVEDVRGKVKALGETIIEDTVLARNTGFLAGSNMVTELSADPHRMVVLPNAYALSGAEAMEFRVEELPMDNGSCHGMGEAQGFRLLQVAQKPGEETRLVHEDKSIPTSRGCALGYRLHSVHLFDGDGAKPVFAVMLAVRKLGFEGPDYRFMAVTATY</sequence>